<organism evidence="1 2">
    <name type="scientific">Hypoxylon rubiginosum</name>
    <dbReference type="NCBI Taxonomy" id="110542"/>
    <lineage>
        <taxon>Eukaryota</taxon>
        <taxon>Fungi</taxon>
        <taxon>Dikarya</taxon>
        <taxon>Ascomycota</taxon>
        <taxon>Pezizomycotina</taxon>
        <taxon>Sordariomycetes</taxon>
        <taxon>Xylariomycetidae</taxon>
        <taxon>Xylariales</taxon>
        <taxon>Hypoxylaceae</taxon>
        <taxon>Hypoxylon</taxon>
    </lineage>
</organism>
<protein>
    <submittedName>
        <fullName evidence="1">Uncharacterized protein</fullName>
    </submittedName>
</protein>
<sequence>MISRLSQLALHLSRPRPEIGRISAVASSGFRSSGLASRIMASADERNARTIHTAACLIIGDEVLGGKTTDVRFHSDCLYQVYTNSYYLSLTSENDPPANPQN</sequence>
<dbReference type="Proteomes" id="UP001497700">
    <property type="component" value="Unassembled WGS sequence"/>
</dbReference>
<proteinExistence type="predicted"/>
<name>A0ACB9Z5I3_9PEZI</name>
<accession>A0ACB9Z5I3</accession>
<evidence type="ECO:0000313" key="1">
    <source>
        <dbReference type="EMBL" id="KAI4866791.1"/>
    </source>
</evidence>
<comment type="caution">
    <text evidence="1">The sequence shown here is derived from an EMBL/GenBank/DDBJ whole genome shotgun (WGS) entry which is preliminary data.</text>
</comment>
<keyword evidence="2" id="KW-1185">Reference proteome</keyword>
<evidence type="ECO:0000313" key="2">
    <source>
        <dbReference type="Proteomes" id="UP001497700"/>
    </source>
</evidence>
<dbReference type="EMBL" id="MU393454">
    <property type="protein sequence ID" value="KAI4866791.1"/>
    <property type="molecule type" value="Genomic_DNA"/>
</dbReference>
<reference evidence="1 2" key="1">
    <citation type="journal article" date="2022" name="New Phytol.">
        <title>Ecological generalism drives hyperdiversity of secondary metabolite gene clusters in xylarialean endophytes.</title>
        <authorList>
            <person name="Franco M.E.E."/>
            <person name="Wisecaver J.H."/>
            <person name="Arnold A.E."/>
            <person name="Ju Y.M."/>
            <person name="Slot J.C."/>
            <person name="Ahrendt S."/>
            <person name="Moore L.P."/>
            <person name="Eastman K.E."/>
            <person name="Scott K."/>
            <person name="Konkel Z."/>
            <person name="Mondo S.J."/>
            <person name="Kuo A."/>
            <person name="Hayes R.D."/>
            <person name="Haridas S."/>
            <person name="Andreopoulos B."/>
            <person name="Riley R."/>
            <person name="LaButti K."/>
            <person name="Pangilinan J."/>
            <person name="Lipzen A."/>
            <person name="Amirebrahimi M."/>
            <person name="Yan J."/>
            <person name="Adam C."/>
            <person name="Keymanesh K."/>
            <person name="Ng V."/>
            <person name="Louie K."/>
            <person name="Northen T."/>
            <person name="Drula E."/>
            <person name="Henrissat B."/>
            <person name="Hsieh H.M."/>
            <person name="Youens-Clark K."/>
            <person name="Lutzoni F."/>
            <person name="Miadlikowska J."/>
            <person name="Eastwood D.C."/>
            <person name="Hamelin R.C."/>
            <person name="Grigoriev I.V."/>
            <person name="U'Ren J.M."/>
        </authorList>
    </citation>
    <scope>NUCLEOTIDE SEQUENCE [LARGE SCALE GENOMIC DNA]</scope>
    <source>
        <strain evidence="1 2">CBS 119005</strain>
    </source>
</reference>
<gene>
    <name evidence="1" type="ORF">F4820DRAFT_415608</name>
</gene>